<name>D6TQU8_KTERA</name>
<dbReference type="Proteomes" id="UP000004508">
    <property type="component" value="Unassembled WGS sequence"/>
</dbReference>
<reference evidence="1 2" key="1">
    <citation type="journal article" date="2011" name="Stand. Genomic Sci.">
        <title>Non-contiguous finished genome sequence and contextual data of the filamentous soil bacterium Ktedonobacter racemifer type strain (SOSP1-21).</title>
        <authorList>
            <person name="Chang Y.J."/>
            <person name="Land M."/>
            <person name="Hauser L."/>
            <person name="Chertkov O."/>
            <person name="Del Rio T.G."/>
            <person name="Nolan M."/>
            <person name="Copeland A."/>
            <person name="Tice H."/>
            <person name="Cheng J.F."/>
            <person name="Lucas S."/>
            <person name="Han C."/>
            <person name="Goodwin L."/>
            <person name="Pitluck S."/>
            <person name="Ivanova N."/>
            <person name="Ovchinikova G."/>
            <person name="Pati A."/>
            <person name="Chen A."/>
            <person name="Palaniappan K."/>
            <person name="Mavromatis K."/>
            <person name="Liolios K."/>
            <person name="Brettin T."/>
            <person name="Fiebig A."/>
            <person name="Rohde M."/>
            <person name="Abt B."/>
            <person name="Goker M."/>
            <person name="Detter J.C."/>
            <person name="Woyke T."/>
            <person name="Bristow J."/>
            <person name="Eisen J.A."/>
            <person name="Markowitz V."/>
            <person name="Hugenholtz P."/>
            <person name="Kyrpides N.C."/>
            <person name="Klenk H.P."/>
            <person name="Lapidus A."/>
        </authorList>
    </citation>
    <scope>NUCLEOTIDE SEQUENCE [LARGE SCALE GENOMIC DNA]</scope>
    <source>
        <strain evidence="2">DSM 44963</strain>
    </source>
</reference>
<comment type="caution">
    <text evidence="1">The sequence shown here is derived from an EMBL/GenBank/DDBJ whole genome shotgun (WGS) entry which is preliminary data.</text>
</comment>
<dbReference type="AlphaFoldDB" id="D6TQU8"/>
<accession>D6TQU8</accession>
<protein>
    <submittedName>
        <fullName evidence="1">Uncharacterized protein</fullName>
    </submittedName>
</protein>
<evidence type="ECO:0000313" key="1">
    <source>
        <dbReference type="EMBL" id="EFH85819.1"/>
    </source>
</evidence>
<dbReference type="InterPro" id="IPR024047">
    <property type="entry name" value="MM3350-like_sf"/>
</dbReference>
<gene>
    <name evidence="1" type="ORF">Krac_7063</name>
</gene>
<keyword evidence="2" id="KW-1185">Reference proteome</keyword>
<dbReference type="InParanoid" id="D6TQU8"/>
<organism evidence="1 2">
    <name type="scientific">Ktedonobacter racemifer DSM 44963</name>
    <dbReference type="NCBI Taxonomy" id="485913"/>
    <lineage>
        <taxon>Bacteria</taxon>
        <taxon>Bacillati</taxon>
        <taxon>Chloroflexota</taxon>
        <taxon>Ktedonobacteria</taxon>
        <taxon>Ktedonobacterales</taxon>
        <taxon>Ktedonobacteraceae</taxon>
        <taxon>Ktedonobacter</taxon>
    </lineage>
</organism>
<dbReference type="SUPFAM" id="SSF159941">
    <property type="entry name" value="MM3350-like"/>
    <property type="match status" value="1"/>
</dbReference>
<evidence type="ECO:0000313" key="2">
    <source>
        <dbReference type="Proteomes" id="UP000004508"/>
    </source>
</evidence>
<dbReference type="EMBL" id="ADVG01000002">
    <property type="protein sequence ID" value="EFH85819.1"/>
    <property type="molecule type" value="Genomic_DNA"/>
</dbReference>
<sequence>MRTNPATFDANRFCIESVLYPGQSCTYEYDYGTTTELRLKVIGARDTETKGQAIRILARILRRYGCAMFVVSQPATSVLNVSLRTRAGSARNMQGATSVAKICSC</sequence>
<proteinExistence type="predicted"/>